<dbReference type="AlphaFoldDB" id="A0A7R8ZQY3"/>
<dbReference type="Gene3D" id="4.10.320.10">
    <property type="entry name" value="E3-binding domain"/>
    <property type="match status" value="1"/>
</dbReference>
<dbReference type="InterPro" id="IPR003016">
    <property type="entry name" value="2-oxoA_DH_lipoyl-BS"/>
</dbReference>
<evidence type="ECO:0000256" key="1">
    <source>
        <dbReference type="ARBA" id="ARBA00007317"/>
    </source>
</evidence>
<keyword evidence="2" id="KW-0450">Lipoyl</keyword>
<proteinExistence type="inferred from homology"/>
<comment type="similarity">
    <text evidence="1">Belongs to the 2-oxoacid dehydrogenase family.</text>
</comment>
<dbReference type="Gene3D" id="3.40.50.970">
    <property type="match status" value="1"/>
</dbReference>
<dbReference type="CDD" id="cd06849">
    <property type="entry name" value="lipoyl_domain"/>
    <property type="match status" value="2"/>
</dbReference>
<dbReference type="SUPFAM" id="SSF52777">
    <property type="entry name" value="CoA-dependent acyltransferases"/>
    <property type="match status" value="1"/>
</dbReference>
<evidence type="ECO:0008006" key="6">
    <source>
        <dbReference type="Google" id="ProtNLM"/>
    </source>
</evidence>
<dbReference type="SUPFAM" id="SSF52518">
    <property type="entry name" value="Thiamin diphosphate-binding fold (THDP-binding)"/>
    <property type="match status" value="1"/>
</dbReference>
<dbReference type="PROSITE" id="PS50968">
    <property type="entry name" value="BIOTINYL_LIPOYL"/>
    <property type="match status" value="2"/>
</dbReference>
<feature type="region of interest" description="Disordered" evidence="4">
    <location>
        <begin position="844"/>
        <end position="865"/>
    </location>
</feature>
<feature type="compositionally biased region" description="Basic and acidic residues" evidence="4">
    <location>
        <begin position="712"/>
        <end position="730"/>
    </location>
</feature>
<sequence length="1153" mass="130101">MTSGLRSVRDKAIIYYEEVISNKFDEFEHLYQAVNAFDEFKLKEKRYYLEDTLETSNSWGDRLEQLVHETKASWADDLVDKLYGVAKAYLGLVNADLVEFDTDSDLSQALVKRLLTYGGKELLLHTSGDFEEAVEWLRMLDEEYQLTTDDYTIDDFLEELLDKGYIRERIEFDASADMPPGELVDAEEMEGEVGPGDGQIDAAQYEITEKTEQLIRRKALHAVFGKLRKGSRGSHSTTFHGKGLEESGDLKAYAYGDDVNKVDFTESFKNAQINHGIDRFELHENDLVVEESLQKMQMSTVLMIDISHSMILYGEDRITPAKRVAMALAEFILNRYPKDTIDILVFGNDAWSISLKELPYLKDRIAEEGDDTPIDWLHKSQRFVEKLATPDVSIADLIGDIDPIKAANLKLSYNDERVIHFGLIPRSNRCLFVINELPDLQARIQVALFNILQEGDIQIRGFQMRLPLDVQFIFTSNPEDYTNRGSIVTPLKDRIGSQILTHYPQELETAKKITAQEIKPRQSVVHVLLSEVAKDLVEIIAMQARKSPLVQTESGSYRTKEEVQAKKEEDPIVWIEHELLENKWADEEDLKVFKEKAKERVQACLDFAEASPFPEKESMYKIRAMAEIIRMPRLSDTMTQGRIASWLVKEGDEVKEGDVLLEIETDKATQEFESEFDGVVLYRALAEGESTNVDDLLLIIGEAGEDISALLSEKEKSKDQAKPMKKSQPEEKDESSPDLSPEVHQVFMPQLSDTMTDGLVVKWYKQVGEEVNEGDILADIETDKATQEYESEYAGTLLYRHVEEGERIDVNEVLALIGPKESEVSGFVKGLKQASKNRKEQKKLIEGLETPQEEQKEPQSIKDEVKSDGGRLFASPLAKRLAIEKSIDLKAVKGSGPNGRIVKKDLEDFLAHGGVSNTISLHHPIQLKSYKVPHSNVRKTIARRLSQSKFTAPHFYLNVEVQLDQLLKARKQFNILKNLKTSVNDWLVYFCAKALIKHPEMLCSWSEEYIEYHDQLNMGIAVATDQGLMVPVVKQAHEKKLEELSAEIRNLADLARNGGIKAGQLDGSTFTVSNLGGMGIHSFTSIINTPNAAILSIGAAIDKPIVENANIKIASCMMLSLACDHRLIDGALGAQFLATYKGYLEDPVLTFLV</sequence>
<evidence type="ECO:0000313" key="5">
    <source>
        <dbReference type="EMBL" id="CAD7233105.1"/>
    </source>
</evidence>
<dbReference type="InterPro" id="IPR027417">
    <property type="entry name" value="P-loop_NTPase"/>
</dbReference>
<organism evidence="5">
    <name type="scientific">Cyprideis torosa</name>
    <dbReference type="NCBI Taxonomy" id="163714"/>
    <lineage>
        <taxon>Eukaryota</taxon>
        <taxon>Metazoa</taxon>
        <taxon>Ecdysozoa</taxon>
        <taxon>Arthropoda</taxon>
        <taxon>Crustacea</taxon>
        <taxon>Oligostraca</taxon>
        <taxon>Ostracoda</taxon>
        <taxon>Podocopa</taxon>
        <taxon>Podocopida</taxon>
        <taxon>Cytherocopina</taxon>
        <taxon>Cytheroidea</taxon>
        <taxon>Cytherideidae</taxon>
        <taxon>Cyprideis</taxon>
    </lineage>
</organism>
<dbReference type="PROSITE" id="PS51826">
    <property type="entry name" value="PSBD"/>
    <property type="match status" value="1"/>
</dbReference>
<dbReference type="Pfam" id="PF00198">
    <property type="entry name" value="2-oxoacid_dh"/>
    <property type="match status" value="1"/>
</dbReference>
<evidence type="ECO:0000256" key="2">
    <source>
        <dbReference type="ARBA" id="ARBA00022823"/>
    </source>
</evidence>
<accession>A0A7R8ZQY3</accession>
<dbReference type="GO" id="GO:0045254">
    <property type="term" value="C:pyruvate dehydrogenase complex"/>
    <property type="evidence" value="ECO:0007669"/>
    <property type="project" value="InterPro"/>
</dbReference>
<dbReference type="GO" id="GO:0005739">
    <property type="term" value="C:mitochondrion"/>
    <property type="evidence" value="ECO:0007669"/>
    <property type="project" value="TreeGrafter"/>
</dbReference>
<dbReference type="Gene3D" id="3.30.559.10">
    <property type="entry name" value="Chloramphenicol acetyltransferase-like domain"/>
    <property type="match status" value="1"/>
</dbReference>
<feature type="compositionally biased region" description="Basic and acidic residues" evidence="4">
    <location>
        <begin position="853"/>
        <end position="865"/>
    </location>
</feature>
<dbReference type="PANTHER" id="PTHR23151">
    <property type="entry name" value="DIHYDROLIPOAMIDE ACETYL/SUCCINYL-TRANSFERASE-RELATED"/>
    <property type="match status" value="1"/>
</dbReference>
<dbReference type="InterPro" id="IPR036625">
    <property type="entry name" value="E3-bd_dom_sf"/>
</dbReference>
<dbReference type="Gene3D" id="3.40.50.300">
    <property type="entry name" value="P-loop containing nucleotide triphosphate hydrolases"/>
    <property type="match status" value="1"/>
</dbReference>
<dbReference type="PANTHER" id="PTHR23151:SF90">
    <property type="entry name" value="DIHYDROLIPOYLLYSINE-RESIDUE ACETYLTRANSFERASE COMPONENT OF PYRUVATE DEHYDROGENASE COMPLEX, MITOCHONDRIAL-RELATED"/>
    <property type="match status" value="1"/>
</dbReference>
<dbReference type="SUPFAM" id="SSF47005">
    <property type="entry name" value="Peripheral subunit-binding domain of 2-oxo acid dehydrogenase complex"/>
    <property type="match status" value="1"/>
</dbReference>
<dbReference type="InterPro" id="IPR001078">
    <property type="entry name" value="2-oxoacid_DH_actylTfrase"/>
</dbReference>
<dbReference type="InterPro" id="IPR004167">
    <property type="entry name" value="PSBD"/>
</dbReference>
<dbReference type="SUPFAM" id="SSF51230">
    <property type="entry name" value="Single hybrid motif"/>
    <property type="match status" value="2"/>
</dbReference>
<evidence type="ECO:0000256" key="3">
    <source>
        <dbReference type="ARBA" id="ARBA00022946"/>
    </source>
</evidence>
<dbReference type="InterPro" id="IPR045257">
    <property type="entry name" value="E2/Pdx1"/>
</dbReference>
<gene>
    <name evidence="5" type="ORF">CTOB1V02_LOCUS10928</name>
</gene>
<dbReference type="OrthoDB" id="537444at2759"/>
<dbReference type="SUPFAM" id="SSF52540">
    <property type="entry name" value="P-loop containing nucleoside triphosphate hydrolases"/>
    <property type="match status" value="1"/>
</dbReference>
<protein>
    <recommendedName>
        <fullName evidence="6">Dihydrolipoamide acetyltransferase component of pyruvate dehydrogenase complex</fullName>
    </recommendedName>
</protein>
<dbReference type="PROSITE" id="PS00189">
    <property type="entry name" value="LIPOYL"/>
    <property type="match status" value="1"/>
</dbReference>
<name>A0A7R8ZQY3_9CRUS</name>
<reference evidence="5" key="1">
    <citation type="submission" date="2020-11" db="EMBL/GenBank/DDBJ databases">
        <authorList>
            <person name="Tran Van P."/>
        </authorList>
    </citation>
    <scope>NUCLEOTIDE SEQUENCE</scope>
</reference>
<dbReference type="InterPro" id="IPR000089">
    <property type="entry name" value="Biotin_lipoyl"/>
</dbReference>
<dbReference type="InterPro" id="IPR029061">
    <property type="entry name" value="THDP-binding"/>
</dbReference>
<dbReference type="Pfam" id="PF02817">
    <property type="entry name" value="E3_binding"/>
    <property type="match status" value="1"/>
</dbReference>
<dbReference type="Gene3D" id="2.40.50.100">
    <property type="match status" value="2"/>
</dbReference>
<dbReference type="InterPro" id="IPR011053">
    <property type="entry name" value="Single_hybrid_motif"/>
</dbReference>
<feature type="region of interest" description="Disordered" evidence="4">
    <location>
        <begin position="712"/>
        <end position="741"/>
    </location>
</feature>
<dbReference type="GO" id="GO:0016746">
    <property type="term" value="F:acyltransferase activity"/>
    <property type="evidence" value="ECO:0007669"/>
    <property type="project" value="InterPro"/>
</dbReference>
<dbReference type="InterPro" id="IPR036465">
    <property type="entry name" value="vWFA_dom_sf"/>
</dbReference>
<dbReference type="InterPro" id="IPR023213">
    <property type="entry name" value="CAT-like_dom_sf"/>
</dbReference>
<dbReference type="GO" id="GO:0006086">
    <property type="term" value="P:pyruvate decarboxylation to acetyl-CoA"/>
    <property type="evidence" value="ECO:0007669"/>
    <property type="project" value="InterPro"/>
</dbReference>
<dbReference type="EMBL" id="OB665643">
    <property type="protein sequence ID" value="CAD7233105.1"/>
    <property type="molecule type" value="Genomic_DNA"/>
</dbReference>
<dbReference type="Pfam" id="PF00364">
    <property type="entry name" value="Biotin_lipoyl"/>
    <property type="match status" value="2"/>
</dbReference>
<evidence type="ECO:0000256" key="4">
    <source>
        <dbReference type="SAM" id="MobiDB-lite"/>
    </source>
</evidence>
<dbReference type="SUPFAM" id="SSF53300">
    <property type="entry name" value="vWA-like"/>
    <property type="match status" value="1"/>
</dbReference>
<keyword evidence="3" id="KW-0809">Transit peptide</keyword>